<gene>
    <name evidence="5" type="ORF">LMG32879_002152</name>
</gene>
<dbReference type="RefSeq" id="WP_289842776.1">
    <property type="nucleotide sequence ID" value="NZ_CATKSH010000013.1"/>
</dbReference>
<dbReference type="PROSITE" id="PS00894">
    <property type="entry name" value="HTH_DEOR_1"/>
    <property type="match status" value="1"/>
</dbReference>
<dbReference type="SMART" id="SM00420">
    <property type="entry name" value="HTH_DEOR"/>
    <property type="match status" value="1"/>
</dbReference>
<reference evidence="5" key="1">
    <citation type="submission" date="2023-03" db="EMBL/GenBank/DDBJ databases">
        <authorList>
            <person name="Cleenwerck I."/>
        </authorList>
    </citation>
    <scope>NUCLEOTIDE SEQUENCE</scope>
    <source>
        <strain evidence="5">LMG 32879</strain>
    </source>
</reference>
<dbReference type="AlphaFoldDB" id="A0AA35USC9"/>
<dbReference type="InterPro" id="IPR037171">
    <property type="entry name" value="NagB/RpiA_transferase-like"/>
</dbReference>
<dbReference type="InterPro" id="IPR018356">
    <property type="entry name" value="Tscrpt_reg_HTH_DeoR_CS"/>
</dbReference>
<protein>
    <submittedName>
        <fullName evidence="5">DeoR/GlpR family DNA-binding transcription regulator</fullName>
    </submittedName>
</protein>
<sequence length="281" mass="29717">MGSPIDAGTMAGAVATRQQELLAYVIGRGNAQIEELAERFAISRMTIHRDIQALAAKGLLRKVHGGVSTLSSGTVETSVLHRTHRATSEKKAIARLASQGIEAGQIVVLDDSTTAALLADHVMRKGPLTVITNSLGIGTRLSSASDVNLISLGGRYHPTFDAFFGNLCELSISALRANTLFMSVSAVHGVTAFHQEHDVIKAKLAMMEIVERRVLMVDSMKFDVCALNRLAPLAAFDEIITDAGISPSIKARFEDAGLNLTIASSPAAQPSSGMAVRAAAE</sequence>
<evidence type="ECO:0000313" key="5">
    <source>
        <dbReference type="EMBL" id="CAI9121305.1"/>
    </source>
</evidence>
<dbReference type="InterPro" id="IPR001034">
    <property type="entry name" value="DeoR_HTH"/>
</dbReference>
<dbReference type="GO" id="GO:0003700">
    <property type="term" value="F:DNA-binding transcription factor activity"/>
    <property type="evidence" value="ECO:0007669"/>
    <property type="project" value="InterPro"/>
</dbReference>
<feature type="domain" description="HTH deoR-type" evidence="4">
    <location>
        <begin position="14"/>
        <end position="69"/>
    </location>
</feature>
<evidence type="ECO:0000313" key="6">
    <source>
        <dbReference type="Proteomes" id="UP001176960"/>
    </source>
</evidence>
<keyword evidence="1" id="KW-0805">Transcription regulation</keyword>
<dbReference type="GO" id="GO:0003677">
    <property type="term" value="F:DNA binding"/>
    <property type="evidence" value="ECO:0007669"/>
    <property type="project" value="UniProtKB-KW"/>
</dbReference>
<evidence type="ECO:0000256" key="2">
    <source>
        <dbReference type="ARBA" id="ARBA00023125"/>
    </source>
</evidence>
<dbReference type="SUPFAM" id="SSF46785">
    <property type="entry name" value="Winged helix' DNA-binding domain"/>
    <property type="match status" value="1"/>
</dbReference>
<proteinExistence type="predicted"/>
<dbReference type="Pfam" id="PF08220">
    <property type="entry name" value="HTH_DeoR"/>
    <property type="match status" value="1"/>
</dbReference>
<dbReference type="Gene3D" id="1.10.10.10">
    <property type="entry name" value="Winged helix-like DNA-binding domain superfamily/Winged helix DNA-binding domain"/>
    <property type="match status" value="1"/>
</dbReference>
<organism evidence="5 6">
    <name type="scientific">Brytella acorum</name>
    <dbReference type="NCBI Taxonomy" id="2959299"/>
    <lineage>
        <taxon>Bacteria</taxon>
        <taxon>Pseudomonadati</taxon>
        <taxon>Pseudomonadota</taxon>
        <taxon>Alphaproteobacteria</taxon>
        <taxon>Acetobacterales</taxon>
        <taxon>Acetobacteraceae</taxon>
        <taxon>Brytella</taxon>
    </lineage>
</organism>
<keyword evidence="2 5" id="KW-0238">DNA-binding</keyword>
<dbReference type="InterPro" id="IPR014036">
    <property type="entry name" value="DeoR-like_C"/>
</dbReference>
<keyword evidence="6" id="KW-1185">Reference proteome</keyword>
<dbReference type="SMART" id="SM01134">
    <property type="entry name" value="DeoRC"/>
    <property type="match status" value="1"/>
</dbReference>
<comment type="caution">
    <text evidence="5">The sequence shown here is derived from an EMBL/GenBank/DDBJ whole genome shotgun (WGS) entry which is preliminary data.</text>
</comment>
<dbReference type="InterPro" id="IPR036388">
    <property type="entry name" value="WH-like_DNA-bd_sf"/>
</dbReference>
<dbReference type="PANTHER" id="PTHR30363:SF44">
    <property type="entry name" value="AGA OPERON TRANSCRIPTIONAL REPRESSOR-RELATED"/>
    <property type="match status" value="1"/>
</dbReference>
<evidence type="ECO:0000256" key="3">
    <source>
        <dbReference type="ARBA" id="ARBA00023163"/>
    </source>
</evidence>
<dbReference type="SUPFAM" id="SSF100950">
    <property type="entry name" value="NagB/RpiA/CoA transferase-like"/>
    <property type="match status" value="1"/>
</dbReference>
<dbReference type="PRINTS" id="PR00037">
    <property type="entry name" value="HTHLACR"/>
</dbReference>
<name>A0AA35USC9_9PROT</name>
<evidence type="ECO:0000259" key="4">
    <source>
        <dbReference type="PROSITE" id="PS51000"/>
    </source>
</evidence>
<dbReference type="Pfam" id="PF00455">
    <property type="entry name" value="DeoRC"/>
    <property type="match status" value="1"/>
</dbReference>
<accession>A0AA35USC9</accession>
<dbReference type="PANTHER" id="PTHR30363">
    <property type="entry name" value="HTH-TYPE TRANSCRIPTIONAL REGULATOR SRLR-RELATED"/>
    <property type="match status" value="1"/>
</dbReference>
<evidence type="ECO:0000256" key="1">
    <source>
        <dbReference type="ARBA" id="ARBA00023015"/>
    </source>
</evidence>
<dbReference type="Proteomes" id="UP001176960">
    <property type="component" value="Unassembled WGS sequence"/>
</dbReference>
<dbReference type="PROSITE" id="PS51000">
    <property type="entry name" value="HTH_DEOR_2"/>
    <property type="match status" value="1"/>
</dbReference>
<dbReference type="InterPro" id="IPR036390">
    <property type="entry name" value="WH_DNA-bd_sf"/>
</dbReference>
<keyword evidence="3" id="KW-0804">Transcription</keyword>
<dbReference type="EMBL" id="CATKSH010000013">
    <property type="protein sequence ID" value="CAI9121305.1"/>
    <property type="molecule type" value="Genomic_DNA"/>
</dbReference>
<dbReference type="InterPro" id="IPR050313">
    <property type="entry name" value="Carb_Metab_HTH_regulators"/>
</dbReference>